<keyword evidence="2" id="KW-0732">Signal</keyword>
<feature type="domain" description="Pyrrolo-quinoline quinone repeat" evidence="3">
    <location>
        <begin position="116"/>
        <end position="335"/>
    </location>
</feature>
<sequence>MKRKSIRPWLNSMVAGVMMGASITAMASGNHAFVPMGLADAVGVIDLESYQMTATIPDTINTHGSALTPDGKYLVAGSLTPRDTEENVSRPEGMTEDEHAAHHGGSGKAPADEQSTGLLYVVDTTTHSIVRKLEVPSPVHHVLVTADGRYAVSTHPMGGGISIVSLNSGQVVATVATGPAPNYVTETEDGQSLLVSNTGNGTVSEIDTQNWFVERNMRIGGSLGHMVLSPDNDRLYVNDDSAGRVVALDLSTGTVAGEYTVGKAPHGVGLSPDGQTLYATSQGDDRLVRITLDDGTRQSIDLPPAPYHLAVAPTDGRLLVTSSEESKLWVIDPITLNIQHDIPLNGIGHQISLAPR</sequence>
<reference evidence="4 5" key="1">
    <citation type="submission" date="2016-10" db="EMBL/GenBank/DDBJ databases">
        <authorList>
            <person name="de Groot N.N."/>
        </authorList>
    </citation>
    <scope>NUCLEOTIDE SEQUENCE [LARGE SCALE GENOMIC DNA]</scope>
    <source>
        <strain evidence="4 5">CGMCC 1.6133</strain>
    </source>
</reference>
<evidence type="ECO:0000256" key="2">
    <source>
        <dbReference type="SAM" id="SignalP"/>
    </source>
</evidence>
<dbReference type="InterPro" id="IPR015943">
    <property type="entry name" value="WD40/YVTN_repeat-like_dom_sf"/>
</dbReference>
<evidence type="ECO:0000313" key="5">
    <source>
        <dbReference type="Proteomes" id="UP000198525"/>
    </source>
</evidence>
<protein>
    <submittedName>
        <fullName evidence="4">DNA-binding beta-propeller fold protein YncE</fullName>
    </submittedName>
</protein>
<dbReference type="Gene3D" id="2.130.10.10">
    <property type="entry name" value="YVTN repeat-like/Quinoprotein amine dehydrogenase"/>
    <property type="match status" value="3"/>
</dbReference>
<evidence type="ECO:0000256" key="1">
    <source>
        <dbReference type="SAM" id="MobiDB-lite"/>
    </source>
</evidence>
<dbReference type="AlphaFoldDB" id="A0A1G8YZ16"/>
<dbReference type="SUPFAM" id="SSF51004">
    <property type="entry name" value="C-terminal (heme d1) domain of cytochrome cd1-nitrite reductase"/>
    <property type="match status" value="1"/>
</dbReference>
<name>A0A1G8YZ16_9GAMM</name>
<evidence type="ECO:0000313" key="4">
    <source>
        <dbReference type="EMBL" id="SDK08026.1"/>
    </source>
</evidence>
<dbReference type="PANTHER" id="PTHR47197">
    <property type="entry name" value="PROTEIN NIRF"/>
    <property type="match status" value="1"/>
</dbReference>
<dbReference type="InterPro" id="IPR051200">
    <property type="entry name" value="Host-pathogen_enzymatic-act"/>
</dbReference>
<feature type="signal peptide" evidence="2">
    <location>
        <begin position="1"/>
        <end position="27"/>
    </location>
</feature>
<dbReference type="RefSeq" id="WP_089677402.1">
    <property type="nucleotide sequence ID" value="NZ_FNES01000011.1"/>
</dbReference>
<dbReference type="EMBL" id="FNES01000011">
    <property type="protein sequence ID" value="SDK08026.1"/>
    <property type="molecule type" value="Genomic_DNA"/>
</dbReference>
<dbReference type="PANTHER" id="PTHR47197:SF3">
    <property type="entry name" value="DIHYDRO-HEME D1 DEHYDROGENASE"/>
    <property type="match status" value="1"/>
</dbReference>
<proteinExistence type="predicted"/>
<organism evidence="4 5">
    <name type="scientific">Billgrantia gudaonensis</name>
    <dbReference type="NCBI Taxonomy" id="376427"/>
    <lineage>
        <taxon>Bacteria</taxon>
        <taxon>Pseudomonadati</taxon>
        <taxon>Pseudomonadota</taxon>
        <taxon>Gammaproteobacteria</taxon>
        <taxon>Oceanospirillales</taxon>
        <taxon>Halomonadaceae</taxon>
        <taxon>Billgrantia</taxon>
    </lineage>
</organism>
<dbReference type="Proteomes" id="UP000198525">
    <property type="component" value="Unassembled WGS sequence"/>
</dbReference>
<feature type="chain" id="PRO_5011758789" evidence="2">
    <location>
        <begin position="28"/>
        <end position="356"/>
    </location>
</feature>
<feature type="region of interest" description="Disordered" evidence="1">
    <location>
        <begin position="76"/>
        <end position="113"/>
    </location>
</feature>
<keyword evidence="4" id="KW-0238">DNA-binding</keyword>
<dbReference type="Pfam" id="PF13360">
    <property type="entry name" value="PQQ_2"/>
    <property type="match status" value="1"/>
</dbReference>
<keyword evidence="5" id="KW-1185">Reference proteome</keyword>
<dbReference type="STRING" id="376427.SAMN04487954_11143"/>
<gene>
    <name evidence="4" type="ORF">SAMN04487954_11143</name>
</gene>
<dbReference type="InterPro" id="IPR011048">
    <property type="entry name" value="Haem_d1_sf"/>
</dbReference>
<evidence type="ECO:0000259" key="3">
    <source>
        <dbReference type="Pfam" id="PF13360"/>
    </source>
</evidence>
<dbReference type="InterPro" id="IPR002372">
    <property type="entry name" value="PQQ_rpt_dom"/>
</dbReference>
<dbReference type="OrthoDB" id="24300at2"/>
<accession>A0A1G8YZ16</accession>
<dbReference type="GO" id="GO:0003677">
    <property type="term" value="F:DNA binding"/>
    <property type="evidence" value="ECO:0007669"/>
    <property type="project" value="UniProtKB-KW"/>
</dbReference>